<dbReference type="AlphaFoldDB" id="A0A919QAA5"/>
<evidence type="ECO:0000313" key="1">
    <source>
        <dbReference type="EMBL" id="GIH23005.1"/>
    </source>
</evidence>
<dbReference type="Proteomes" id="UP000640052">
    <property type="component" value="Unassembled WGS sequence"/>
</dbReference>
<proteinExistence type="predicted"/>
<organism evidence="1 2">
    <name type="scientific">Acrocarpospora phusangensis</name>
    <dbReference type="NCBI Taxonomy" id="1070424"/>
    <lineage>
        <taxon>Bacteria</taxon>
        <taxon>Bacillati</taxon>
        <taxon>Actinomycetota</taxon>
        <taxon>Actinomycetes</taxon>
        <taxon>Streptosporangiales</taxon>
        <taxon>Streptosporangiaceae</taxon>
        <taxon>Acrocarpospora</taxon>
    </lineage>
</organism>
<dbReference type="EMBL" id="BOOA01000007">
    <property type="protein sequence ID" value="GIH23005.1"/>
    <property type="molecule type" value="Genomic_DNA"/>
</dbReference>
<reference evidence="1" key="1">
    <citation type="submission" date="2021-01" db="EMBL/GenBank/DDBJ databases">
        <title>Whole genome shotgun sequence of Acrocarpospora phusangensis NBRC 108782.</title>
        <authorList>
            <person name="Komaki H."/>
            <person name="Tamura T."/>
        </authorList>
    </citation>
    <scope>NUCLEOTIDE SEQUENCE</scope>
    <source>
        <strain evidence="1">NBRC 108782</strain>
    </source>
</reference>
<name>A0A919QAA5_9ACTN</name>
<accession>A0A919QAA5</accession>
<evidence type="ECO:0000313" key="2">
    <source>
        <dbReference type="Proteomes" id="UP000640052"/>
    </source>
</evidence>
<gene>
    <name evidence="1" type="ORF">Aph01nite_13150</name>
</gene>
<keyword evidence="2" id="KW-1185">Reference proteome</keyword>
<protein>
    <submittedName>
        <fullName evidence="1">Uncharacterized protein</fullName>
    </submittedName>
</protein>
<dbReference type="RefSeq" id="WP_204039823.1">
    <property type="nucleotide sequence ID" value="NZ_BOOA01000007.1"/>
</dbReference>
<comment type="caution">
    <text evidence="1">The sequence shown here is derived from an EMBL/GenBank/DDBJ whole genome shotgun (WGS) entry which is preliminary data.</text>
</comment>
<sequence>MDVQIKVSISGPLFDGRAVRAVADYIDAAKKDVGQQGLANVHLLLDRSLRNPTGRYESAITVQAMGGDVVVHDRQVIYGWWLEGIGSRNYPKTRFRGYHSFERATGMLQHQARPLAERILPRYLERMR</sequence>